<dbReference type="FunFam" id="3.80.10.10:FF:000041">
    <property type="entry name" value="LRR receptor-like serine/threonine-protein kinase ERECTA"/>
    <property type="match status" value="1"/>
</dbReference>
<evidence type="ECO:0008006" key="5">
    <source>
        <dbReference type="Google" id="ProtNLM"/>
    </source>
</evidence>
<evidence type="ECO:0000313" key="3">
    <source>
        <dbReference type="EMBL" id="KAL3787345.1"/>
    </source>
</evidence>
<dbReference type="SUPFAM" id="SSF52058">
    <property type="entry name" value="L domain-like"/>
    <property type="match status" value="1"/>
</dbReference>
<dbReference type="Pfam" id="PF00560">
    <property type="entry name" value="LRR_1"/>
    <property type="match status" value="1"/>
</dbReference>
<dbReference type="Gene3D" id="3.80.10.10">
    <property type="entry name" value="Ribonuclease Inhibitor"/>
    <property type="match status" value="1"/>
</dbReference>
<evidence type="ECO:0000313" key="4">
    <source>
        <dbReference type="Proteomes" id="UP001516023"/>
    </source>
</evidence>
<accession>A0ABD3PGV5</accession>
<dbReference type="InterPro" id="IPR032675">
    <property type="entry name" value="LRR_dom_sf"/>
</dbReference>
<dbReference type="InterPro" id="IPR001611">
    <property type="entry name" value="Leu-rich_rpt"/>
</dbReference>
<dbReference type="PANTHER" id="PTHR48007:SF4">
    <property type="entry name" value="LEUCINE-RICH REPEAT RECEPTOR-LIKE PROTEIN KINASE PXC1"/>
    <property type="match status" value="1"/>
</dbReference>
<organism evidence="3 4">
    <name type="scientific">Cyclotella cryptica</name>
    <dbReference type="NCBI Taxonomy" id="29204"/>
    <lineage>
        <taxon>Eukaryota</taxon>
        <taxon>Sar</taxon>
        <taxon>Stramenopiles</taxon>
        <taxon>Ochrophyta</taxon>
        <taxon>Bacillariophyta</taxon>
        <taxon>Coscinodiscophyceae</taxon>
        <taxon>Thalassiosirophycidae</taxon>
        <taxon>Stephanodiscales</taxon>
        <taxon>Stephanodiscaceae</taxon>
        <taxon>Cyclotella</taxon>
    </lineage>
</organism>
<keyword evidence="2" id="KW-0677">Repeat</keyword>
<reference evidence="3 4" key="1">
    <citation type="journal article" date="2020" name="G3 (Bethesda)">
        <title>Improved Reference Genome for Cyclotella cryptica CCMP332, a Model for Cell Wall Morphogenesis, Salinity Adaptation, and Lipid Production in Diatoms (Bacillariophyta).</title>
        <authorList>
            <person name="Roberts W.R."/>
            <person name="Downey K.M."/>
            <person name="Ruck E.C."/>
            <person name="Traller J.C."/>
            <person name="Alverson A.J."/>
        </authorList>
    </citation>
    <scope>NUCLEOTIDE SEQUENCE [LARGE SCALE GENOMIC DNA]</scope>
    <source>
        <strain evidence="3 4">CCMP332</strain>
    </source>
</reference>
<dbReference type="PANTHER" id="PTHR48007">
    <property type="entry name" value="LEUCINE-RICH REPEAT RECEPTOR-LIKE PROTEIN KINASE PXC1"/>
    <property type="match status" value="1"/>
</dbReference>
<dbReference type="Proteomes" id="UP001516023">
    <property type="component" value="Unassembled WGS sequence"/>
</dbReference>
<dbReference type="InterPro" id="IPR046959">
    <property type="entry name" value="PRK1-6/SRF4-like"/>
</dbReference>
<sequence>MSGIGTDWTQVTAFLVNFNRLNGTFPFLENPLLGTIFLNENDIGGDLNAITSLKSLSWLEALENKFSGTLSEEITTLEYLRILTLTNNSLSGAIPNNWTNSSLLESFLVSGNKLTGSLPDTIASSPKLRKLQLANNLLSGSIPSSYYQMQSLQELYIDGNTLGGSLSQLNEPLYFSVQEFAINNNSFVGRFPVEQFENTEILNVLALQDNALTGTITETICKRLNVSNPNARLKELSVDCDLIECTCCTCY</sequence>
<dbReference type="EMBL" id="JABMIG020000176">
    <property type="protein sequence ID" value="KAL3787345.1"/>
    <property type="molecule type" value="Genomic_DNA"/>
</dbReference>
<evidence type="ECO:0000256" key="2">
    <source>
        <dbReference type="ARBA" id="ARBA00022737"/>
    </source>
</evidence>
<evidence type="ECO:0000256" key="1">
    <source>
        <dbReference type="ARBA" id="ARBA00022614"/>
    </source>
</evidence>
<keyword evidence="1" id="KW-0433">Leucine-rich repeat</keyword>
<protein>
    <recommendedName>
        <fullName evidence="5">L domain-like protein</fullName>
    </recommendedName>
</protein>
<gene>
    <name evidence="3" type="ORF">HJC23_004370</name>
</gene>
<dbReference type="Pfam" id="PF13855">
    <property type="entry name" value="LRR_8"/>
    <property type="match status" value="1"/>
</dbReference>
<dbReference type="AlphaFoldDB" id="A0ABD3PGV5"/>
<name>A0ABD3PGV5_9STRA</name>
<keyword evidence="4" id="KW-1185">Reference proteome</keyword>
<proteinExistence type="predicted"/>
<comment type="caution">
    <text evidence="3">The sequence shown here is derived from an EMBL/GenBank/DDBJ whole genome shotgun (WGS) entry which is preliminary data.</text>
</comment>